<dbReference type="SUPFAM" id="SSF55729">
    <property type="entry name" value="Acyl-CoA N-acyltransferases (Nat)"/>
    <property type="match status" value="1"/>
</dbReference>
<dbReference type="PROSITE" id="PS51186">
    <property type="entry name" value="GNAT"/>
    <property type="match status" value="1"/>
</dbReference>
<feature type="domain" description="N-acetyltransferase" evidence="3">
    <location>
        <begin position="17"/>
        <end position="155"/>
    </location>
</feature>
<dbReference type="AlphaFoldDB" id="A0A2M9CZK8"/>
<dbReference type="Pfam" id="PF00583">
    <property type="entry name" value="Acetyltransf_1"/>
    <property type="match status" value="1"/>
</dbReference>
<dbReference type="InterPro" id="IPR050832">
    <property type="entry name" value="Bact_Acetyltransf"/>
</dbReference>
<accession>A0A2M9CZK8</accession>
<proteinExistence type="predicted"/>
<keyword evidence="2" id="KW-0012">Acyltransferase</keyword>
<name>A0A2M9CZK8_9CELL</name>
<evidence type="ECO:0000256" key="2">
    <source>
        <dbReference type="ARBA" id="ARBA00023315"/>
    </source>
</evidence>
<keyword evidence="1" id="KW-0808">Transferase</keyword>
<dbReference type="InterPro" id="IPR016181">
    <property type="entry name" value="Acyl_CoA_acyltransferase"/>
</dbReference>
<dbReference type="CDD" id="cd04301">
    <property type="entry name" value="NAT_SF"/>
    <property type="match status" value="1"/>
</dbReference>
<dbReference type="RefSeq" id="WP_239073156.1">
    <property type="nucleotide sequence ID" value="NZ_BOOX01000004.1"/>
</dbReference>
<evidence type="ECO:0000313" key="5">
    <source>
        <dbReference type="Proteomes" id="UP000231693"/>
    </source>
</evidence>
<dbReference type="InterPro" id="IPR000182">
    <property type="entry name" value="GNAT_dom"/>
</dbReference>
<gene>
    <name evidence="4" type="ORF">CLV28_0559</name>
</gene>
<evidence type="ECO:0000256" key="1">
    <source>
        <dbReference type="ARBA" id="ARBA00022679"/>
    </source>
</evidence>
<dbReference type="GO" id="GO:0016747">
    <property type="term" value="F:acyltransferase activity, transferring groups other than amino-acyl groups"/>
    <property type="evidence" value="ECO:0007669"/>
    <property type="project" value="InterPro"/>
</dbReference>
<dbReference type="Gene3D" id="3.40.630.30">
    <property type="match status" value="1"/>
</dbReference>
<evidence type="ECO:0000259" key="3">
    <source>
        <dbReference type="PROSITE" id="PS51186"/>
    </source>
</evidence>
<sequence length="155" mass="16688">MPDLSTDPAPAASLDDLLVRRATIGDRDAVWPLVQEIPGDEPDRAAYDRSFGPLVSALDTYLVVAEDPTEGLVGYLLANYHRTMAAGGTVVWVEEVAVLPDVRGRGVGRALVAAAETWSRSVGAVRMSLATPLSGDFYRALGYREDATYFTTDLD</sequence>
<comment type="caution">
    <text evidence="4">The sequence shown here is derived from an EMBL/GenBank/DDBJ whole genome shotgun (WGS) entry which is preliminary data.</text>
</comment>
<dbReference type="GO" id="GO:0005840">
    <property type="term" value="C:ribosome"/>
    <property type="evidence" value="ECO:0007669"/>
    <property type="project" value="UniProtKB-KW"/>
</dbReference>
<dbReference type="PANTHER" id="PTHR43877">
    <property type="entry name" value="AMINOALKYLPHOSPHONATE N-ACETYLTRANSFERASE-RELATED-RELATED"/>
    <property type="match status" value="1"/>
</dbReference>
<evidence type="ECO:0000313" key="4">
    <source>
        <dbReference type="EMBL" id="PJJ77340.1"/>
    </source>
</evidence>
<keyword evidence="4" id="KW-0687">Ribonucleoprotein</keyword>
<protein>
    <submittedName>
        <fullName evidence="4">Ribosomal protein S18 acetylase RimI-like enzyme</fullName>
    </submittedName>
</protein>
<dbReference type="Proteomes" id="UP000231693">
    <property type="component" value="Unassembled WGS sequence"/>
</dbReference>
<dbReference type="EMBL" id="PGFE01000001">
    <property type="protein sequence ID" value="PJJ77340.1"/>
    <property type="molecule type" value="Genomic_DNA"/>
</dbReference>
<reference evidence="4 5" key="1">
    <citation type="submission" date="2017-11" db="EMBL/GenBank/DDBJ databases">
        <title>Genomic Encyclopedia of Archaeal and Bacterial Type Strains, Phase II (KMG-II): From Individual Species to Whole Genera.</title>
        <authorList>
            <person name="Goeker M."/>
        </authorList>
    </citation>
    <scope>NUCLEOTIDE SEQUENCE [LARGE SCALE GENOMIC DNA]</scope>
    <source>
        <strain evidence="4 5">DSM 25478</strain>
    </source>
</reference>
<organism evidence="4 5">
    <name type="scientific">Sediminihabitans luteus</name>
    <dbReference type="NCBI Taxonomy" id="1138585"/>
    <lineage>
        <taxon>Bacteria</taxon>
        <taxon>Bacillati</taxon>
        <taxon>Actinomycetota</taxon>
        <taxon>Actinomycetes</taxon>
        <taxon>Micrococcales</taxon>
        <taxon>Cellulomonadaceae</taxon>
        <taxon>Sediminihabitans</taxon>
    </lineage>
</organism>
<keyword evidence="4" id="KW-0689">Ribosomal protein</keyword>
<keyword evidence="5" id="KW-1185">Reference proteome</keyword>